<dbReference type="CDD" id="cd06171">
    <property type="entry name" value="Sigma70_r4"/>
    <property type="match status" value="1"/>
</dbReference>
<dbReference type="InterPro" id="IPR012760">
    <property type="entry name" value="RNA_pol_sigma_RpoD_C"/>
</dbReference>
<dbReference type="RefSeq" id="WP_175078471.1">
    <property type="nucleotide sequence ID" value="NZ_JAIVZU010000004.1"/>
</dbReference>
<feature type="domain" description="RNA polymerase sigma-70" evidence="9">
    <location>
        <begin position="577"/>
        <end position="603"/>
    </location>
</feature>
<evidence type="ECO:0000256" key="2">
    <source>
        <dbReference type="ARBA" id="ARBA00023015"/>
    </source>
</evidence>
<dbReference type="InterPro" id="IPR042189">
    <property type="entry name" value="RNA_pol_sigma_70_r1_1_sf"/>
</dbReference>
<keyword evidence="3 6" id="KW-0731">Sigma factor</keyword>
<dbReference type="SUPFAM" id="SSF88946">
    <property type="entry name" value="Sigma2 domain of RNA polymerase sigma factors"/>
    <property type="match status" value="1"/>
</dbReference>
<dbReference type="InterPro" id="IPR036388">
    <property type="entry name" value="WH-like_DNA-bd_sf"/>
</dbReference>
<keyword evidence="5 6" id="KW-0804">Transcription</keyword>
<dbReference type="InterPro" id="IPR007631">
    <property type="entry name" value="RNA_pol_sigma_70_non-ess"/>
</dbReference>
<dbReference type="InterPro" id="IPR007624">
    <property type="entry name" value="RNA_pol_sigma70_r3"/>
</dbReference>
<proteinExistence type="inferred from homology"/>
<feature type="short sequence motif" description="Interaction with polymerase core subunit RpoC" evidence="6">
    <location>
        <begin position="408"/>
        <end position="411"/>
    </location>
</feature>
<dbReference type="Pfam" id="PF04539">
    <property type="entry name" value="Sigma70_r3"/>
    <property type="match status" value="1"/>
</dbReference>
<dbReference type="InterPro" id="IPR000943">
    <property type="entry name" value="RNA_pol_sigma70"/>
</dbReference>
<feature type="domain" description="RNA polymerase sigma-70" evidence="8">
    <location>
        <begin position="408"/>
        <end position="421"/>
    </location>
</feature>
<comment type="similarity">
    <text evidence="6">Belongs to the sigma-70 factor family. RpoD/SigA subfamily.</text>
</comment>
<sequence length="619" mass="70831">MDPTPQSQLKLLIQKGKEQGYLTFAEVNDHLPQDIIDSDQVEDIISMINDMGIKVSENAPDADELMMQETTTDEDAAEAAAAALATVEKEIGRTTDPVRMYMREMGTVELLTREGEIVIAKRIEEGINQVQISVAEYPEAITYLLEQWDKFEAEEMRLSDIISGFFDPNNEEESQISATHIGSELNEEQLDEEDDEDDDDEDSDDDSDDDSDGDTGPDPEEARIHFENLRELYNKARETFEEKGRSHPDSLEAIAEIGELFKTFKLVPKQFDRMVNNMREMMDRVRVQERIIMKQAVQIAKLPKKSFIKHFANNETDTSWIDLEIAANEKYSVALETVKPEIIRCISKLSAIEESTGLSIERIKDINRRMSIGEAKARRAKKEMVEANLRLVISIAKKYTNRGLQFLDLIQEGNIGLMKAVDKFEYRRGYKFSTYATWWIRQAITRSIADQARTIRIPVHMIETINKLNRISRQMLQEMGREPSPEELAERMLMPEDKIRKVLKIAKEPISMETPIGDDEDSHLGDFIEDTTIDSPIDSATMESLRGATNDVLAGLTAREAKVLRMRFGIDMNTDHTLEEVGKQFDVTRERIRQIEAKALRKLRHPSRSDLLKSFLDAK</sequence>
<evidence type="ECO:0000256" key="3">
    <source>
        <dbReference type="ARBA" id="ARBA00023082"/>
    </source>
</evidence>
<evidence type="ECO:0000256" key="5">
    <source>
        <dbReference type="ARBA" id="ARBA00023163"/>
    </source>
</evidence>
<dbReference type="InterPro" id="IPR050239">
    <property type="entry name" value="Sigma-70_RNA_pol_init_factors"/>
</dbReference>
<dbReference type="SUPFAM" id="SSF88659">
    <property type="entry name" value="Sigma3 and sigma4 domains of RNA polymerase sigma factors"/>
    <property type="match status" value="2"/>
</dbReference>
<organism evidence="10 11">
    <name type="scientific">Pseudoalteromonas shioyasakiensis</name>
    <dbReference type="NCBI Taxonomy" id="1190813"/>
    <lineage>
        <taxon>Bacteria</taxon>
        <taxon>Pseudomonadati</taxon>
        <taxon>Pseudomonadota</taxon>
        <taxon>Gammaproteobacteria</taxon>
        <taxon>Alteromonadales</taxon>
        <taxon>Pseudoalteromonadaceae</taxon>
        <taxon>Pseudoalteromonas</taxon>
    </lineage>
</organism>
<reference evidence="10 11" key="1">
    <citation type="submission" date="2022-02" db="EMBL/GenBank/DDBJ databases">
        <title>Genome analysis of Beneficial Microorganisms for Coral consortium from Pocillopora damicornis.</title>
        <authorList>
            <person name="Rosado P.M."/>
            <person name="Cardoso P.M."/>
            <person name="Rosado J.G."/>
            <person name="Schultz J."/>
            <person name="Rocha U."/>
            <person name="Costa T.K."/>
            <person name="Peixoto R.S."/>
        </authorList>
    </citation>
    <scope>NUCLEOTIDE SEQUENCE [LARGE SCALE GENOMIC DNA]</scope>
    <source>
        <strain evidence="10 11">BMC5</strain>
    </source>
</reference>
<dbReference type="InterPro" id="IPR007630">
    <property type="entry name" value="RNA_pol_sigma70_r4"/>
</dbReference>
<keyword evidence="4 6" id="KW-0238">DNA-binding</keyword>
<dbReference type="HAMAP" id="MF_00963">
    <property type="entry name" value="Sigma70_RpoD_SigA"/>
    <property type="match status" value="1"/>
</dbReference>
<evidence type="ECO:0000313" key="11">
    <source>
        <dbReference type="Proteomes" id="UP001156974"/>
    </source>
</evidence>
<dbReference type="Proteomes" id="UP001156974">
    <property type="component" value="Unassembled WGS sequence"/>
</dbReference>
<dbReference type="Gene3D" id="1.10.601.10">
    <property type="entry name" value="RNA Polymerase Primary Sigma Factor"/>
    <property type="match status" value="1"/>
</dbReference>
<comment type="subunit">
    <text evidence="6">Interacts transiently with the RNA polymerase catalytic core.</text>
</comment>
<dbReference type="Pfam" id="PF04542">
    <property type="entry name" value="Sigma70_r2"/>
    <property type="match status" value="1"/>
</dbReference>
<feature type="region of interest" description="Sigma-70 factor domain-4" evidence="6">
    <location>
        <begin position="552"/>
        <end position="605"/>
    </location>
</feature>
<dbReference type="InterPro" id="IPR007627">
    <property type="entry name" value="RNA_pol_sigma70_r2"/>
</dbReference>
<comment type="caution">
    <text evidence="10">The sequence shown here is derived from an EMBL/GenBank/DDBJ whole genome shotgun (WGS) entry which is preliminary data.</text>
</comment>
<dbReference type="InterPro" id="IPR014284">
    <property type="entry name" value="RNA_pol_sigma-70_dom"/>
</dbReference>
<name>A0ABT6U0P0_9GAMM</name>
<feature type="region of interest" description="Sigma-70 factor domain-2" evidence="6">
    <location>
        <begin position="384"/>
        <end position="454"/>
    </location>
</feature>
<evidence type="ECO:0000256" key="6">
    <source>
        <dbReference type="HAMAP-Rule" id="MF_00963"/>
    </source>
</evidence>
<evidence type="ECO:0000313" key="10">
    <source>
        <dbReference type="EMBL" id="MDI4669109.1"/>
    </source>
</evidence>
<protein>
    <recommendedName>
        <fullName evidence="6">RNA polymerase sigma factor RpoD</fullName>
    </recommendedName>
    <alternativeName>
        <fullName evidence="6">Sigma-70</fullName>
    </alternativeName>
</protein>
<dbReference type="Gene3D" id="1.10.10.10">
    <property type="entry name" value="Winged helix-like DNA-binding domain superfamily/Winged helix DNA-binding domain"/>
    <property type="match status" value="2"/>
</dbReference>
<evidence type="ECO:0000256" key="1">
    <source>
        <dbReference type="ARBA" id="ARBA00022490"/>
    </source>
</evidence>
<dbReference type="NCBIfam" id="NF004208">
    <property type="entry name" value="PRK05658.1"/>
    <property type="match status" value="1"/>
</dbReference>
<keyword evidence="1 6" id="KW-0963">Cytoplasm</keyword>
<comment type="function">
    <text evidence="6">Sigma factors are initiation factors that promote the attachment of RNA polymerase to specific initiation sites and are then released. This sigma factor is the primary sigma factor during exponential growth.</text>
</comment>
<dbReference type="InterPro" id="IPR013324">
    <property type="entry name" value="RNA_pol_sigma_r3/r4-like"/>
</dbReference>
<feature type="compositionally biased region" description="Acidic residues" evidence="7">
    <location>
        <begin position="185"/>
        <end position="219"/>
    </location>
</feature>
<dbReference type="Gene3D" id="1.10.220.120">
    <property type="entry name" value="Sigma-70 factor, region 1.1"/>
    <property type="match status" value="1"/>
</dbReference>
<keyword evidence="11" id="KW-1185">Reference proteome</keyword>
<accession>A0ABT6U0P0</accession>
<feature type="region of interest" description="Disordered" evidence="7">
    <location>
        <begin position="173"/>
        <end position="225"/>
    </location>
</feature>
<evidence type="ECO:0000259" key="8">
    <source>
        <dbReference type="PROSITE" id="PS00715"/>
    </source>
</evidence>
<dbReference type="NCBIfam" id="TIGR02937">
    <property type="entry name" value="sigma70-ECF"/>
    <property type="match status" value="1"/>
</dbReference>
<dbReference type="Pfam" id="PF04545">
    <property type="entry name" value="Sigma70_r4"/>
    <property type="match status" value="1"/>
</dbReference>
<dbReference type="InterPro" id="IPR013325">
    <property type="entry name" value="RNA_pol_sigma_r2"/>
</dbReference>
<feature type="DNA-binding region" description="H-T-H motif" evidence="6">
    <location>
        <begin position="578"/>
        <end position="597"/>
    </location>
</feature>
<evidence type="ECO:0000259" key="9">
    <source>
        <dbReference type="PROSITE" id="PS00716"/>
    </source>
</evidence>
<gene>
    <name evidence="6 10" type="primary">rpoD</name>
    <name evidence="10" type="ORF">MKZ47_08305</name>
</gene>
<dbReference type="InterPro" id="IPR028630">
    <property type="entry name" value="Sigma70_RpoD"/>
</dbReference>
<comment type="subcellular location">
    <subcellularLocation>
        <location evidence="6">Cytoplasm</location>
    </subcellularLocation>
</comment>
<dbReference type="InterPro" id="IPR009042">
    <property type="entry name" value="RNA_pol_sigma70_r1_2"/>
</dbReference>
<dbReference type="PANTHER" id="PTHR30603:SF60">
    <property type="entry name" value="RNA POLYMERASE SIGMA FACTOR RPOD"/>
    <property type="match status" value="1"/>
</dbReference>
<dbReference type="PRINTS" id="PR00046">
    <property type="entry name" value="SIGMA70FCT"/>
</dbReference>
<dbReference type="InterPro" id="IPR007127">
    <property type="entry name" value="RNA_pol_sigma_70_r1_1"/>
</dbReference>
<dbReference type="PANTHER" id="PTHR30603">
    <property type="entry name" value="RNA POLYMERASE SIGMA FACTOR RPO"/>
    <property type="match status" value="1"/>
</dbReference>
<evidence type="ECO:0000256" key="7">
    <source>
        <dbReference type="SAM" id="MobiDB-lite"/>
    </source>
</evidence>
<evidence type="ECO:0000256" key="4">
    <source>
        <dbReference type="ARBA" id="ARBA00023125"/>
    </source>
</evidence>
<dbReference type="PROSITE" id="PS00716">
    <property type="entry name" value="SIGMA70_2"/>
    <property type="match status" value="1"/>
</dbReference>
<keyword evidence="2 6" id="KW-0805">Transcription regulation</keyword>
<dbReference type="Pfam" id="PF00140">
    <property type="entry name" value="Sigma70_r1_2"/>
    <property type="match status" value="1"/>
</dbReference>
<dbReference type="NCBIfam" id="TIGR02393">
    <property type="entry name" value="RpoD_Cterm"/>
    <property type="match status" value="1"/>
</dbReference>
<dbReference type="EMBL" id="JAKUMG010000003">
    <property type="protein sequence ID" value="MDI4669109.1"/>
    <property type="molecule type" value="Genomic_DNA"/>
</dbReference>
<dbReference type="Pfam" id="PF03979">
    <property type="entry name" value="Sigma70_r1_1"/>
    <property type="match status" value="1"/>
</dbReference>
<feature type="region of interest" description="Sigma-70 factor domain-3" evidence="6">
    <location>
        <begin position="463"/>
        <end position="539"/>
    </location>
</feature>
<dbReference type="PROSITE" id="PS00715">
    <property type="entry name" value="SIGMA70_1"/>
    <property type="match status" value="1"/>
</dbReference>
<dbReference type="Pfam" id="PF04546">
    <property type="entry name" value="Sigma70_ner"/>
    <property type="match status" value="1"/>
</dbReference>